<dbReference type="Proteomes" id="UP001461498">
    <property type="component" value="Unassembled WGS sequence"/>
</dbReference>
<keyword evidence="2" id="KW-0732">Signal</keyword>
<evidence type="ECO:0000256" key="2">
    <source>
        <dbReference type="SAM" id="SignalP"/>
    </source>
</evidence>
<accession>A0AAW1DET5</accession>
<proteinExistence type="predicted"/>
<evidence type="ECO:0000313" key="3">
    <source>
        <dbReference type="EMBL" id="KAK9509413.1"/>
    </source>
</evidence>
<keyword evidence="4" id="KW-1185">Reference proteome</keyword>
<feature type="region of interest" description="Disordered" evidence="1">
    <location>
        <begin position="163"/>
        <end position="182"/>
    </location>
</feature>
<protein>
    <submittedName>
        <fullName evidence="3">Uncharacterized protein</fullName>
    </submittedName>
</protein>
<name>A0AAW1DET5_9HEMI</name>
<evidence type="ECO:0000313" key="4">
    <source>
        <dbReference type="Proteomes" id="UP001461498"/>
    </source>
</evidence>
<dbReference type="EMBL" id="JAPXFL010000003">
    <property type="protein sequence ID" value="KAK9509413.1"/>
    <property type="molecule type" value="Genomic_DNA"/>
</dbReference>
<dbReference type="AlphaFoldDB" id="A0AAW1DET5"/>
<feature type="signal peptide" evidence="2">
    <location>
        <begin position="1"/>
        <end position="23"/>
    </location>
</feature>
<comment type="caution">
    <text evidence="3">The sequence shown here is derived from an EMBL/GenBank/DDBJ whole genome shotgun (WGS) entry which is preliminary data.</text>
</comment>
<reference evidence="3 4" key="1">
    <citation type="submission" date="2022-12" db="EMBL/GenBank/DDBJ databases">
        <title>Chromosome-level genome assembly of true bugs.</title>
        <authorList>
            <person name="Ma L."/>
            <person name="Li H."/>
        </authorList>
    </citation>
    <scope>NUCLEOTIDE SEQUENCE [LARGE SCALE GENOMIC DNA]</scope>
    <source>
        <strain evidence="3">Lab_2022b</strain>
    </source>
</reference>
<feature type="compositionally biased region" description="Low complexity" evidence="1">
    <location>
        <begin position="166"/>
        <end position="182"/>
    </location>
</feature>
<organism evidence="3 4">
    <name type="scientific">Rhynocoris fuscipes</name>
    <dbReference type="NCBI Taxonomy" id="488301"/>
    <lineage>
        <taxon>Eukaryota</taxon>
        <taxon>Metazoa</taxon>
        <taxon>Ecdysozoa</taxon>
        <taxon>Arthropoda</taxon>
        <taxon>Hexapoda</taxon>
        <taxon>Insecta</taxon>
        <taxon>Pterygota</taxon>
        <taxon>Neoptera</taxon>
        <taxon>Paraneoptera</taxon>
        <taxon>Hemiptera</taxon>
        <taxon>Heteroptera</taxon>
        <taxon>Panheteroptera</taxon>
        <taxon>Cimicomorpha</taxon>
        <taxon>Reduviidae</taxon>
        <taxon>Harpactorinae</taxon>
        <taxon>Harpactorini</taxon>
        <taxon>Rhynocoris</taxon>
    </lineage>
</organism>
<feature type="chain" id="PRO_5043441288" evidence="2">
    <location>
        <begin position="24"/>
        <end position="202"/>
    </location>
</feature>
<sequence length="202" mass="19848">MRYTVKIKGGLLLSILIVHTALCSPVIKRDVIAALGAEEESQLAAHPQLTLEDVDVFGGDITEGGNREKRLLKLKALGLGAGLTAASAGLKAAGAGIKAVGAAGAKAVGKAALKTAVKVGAKVAKAAITIGIAKVLLTLVFGKLHQLFGLKAKLLGGLSGGGQPNTASSTSTSDSSSGTVSASVGVSAQAGAGAGADAPYRR</sequence>
<evidence type="ECO:0000256" key="1">
    <source>
        <dbReference type="SAM" id="MobiDB-lite"/>
    </source>
</evidence>
<gene>
    <name evidence="3" type="ORF">O3M35_006740</name>
</gene>